<protein>
    <recommendedName>
        <fullName evidence="5">PHD-type domain-containing protein</fullName>
    </recommendedName>
</protein>
<dbReference type="GO" id="GO:0008270">
    <property type="term" value="F:zinc ion binding"/>
    <property type="evidence" value="ECO:0007669"/>
    <property type="project" value="UniProtKB-KW"/>
</dbReference>
<evidence type="ECO:0000256" key="1">
    <source>
        <dbReference type="ARBA" id="ARBA00022723"/>
    </source>
</evidence>
<dbReference type="SUPFAM" id="SSF57903">
    <property type="entry name" value="FYVE/PHD zinc finger"/>
    <property type="match status" value="1"/>
</dbReference>
<dbReference type="AlphaFoldDB" id="A0A8W8MKP5"/>
<evidence type="ECO:0000256" key="2">
    <source>
        <dbReference type="ARBA" id="ARBA00022771"/>
    </source>
</evidence>
<keyword evidence="3" id="KW-0862">Zinc</keyword>
<dbReference type="Pfam" id="PF00628">
    <property type="entry name" value="PHD"/>
    <property type="match status" value="1"/>
</dbReference>
<keyword evidence="2 4" id="KW-0863">Zinc-finger</keyword>
<dbReference type="InterPro" id="IPR019786">
    <property type="entry name" value="Zinc_finger_PHD-type_CS"/>
</dbReference>
<sequence length="238" mass="26083">MLKELGGLCQHEKKDILRCLEDSVLLDKARAATALNLAVPDAIAILKNTPGSEINRSGRIMGKVRKVAKIPMGVLSKDTILCLTSDDEVEETRVKETTFPEIEGNVDTPDTEQDSFDMGDLPPPPPPLPSINESISNDFLPPPFIEMMGNMTVDMGTPLEEVSQADEPLPSPPRLPLESVQRVPMTDLCATCGKKGSRGLLWLCCDACQQWYHRSCAGISVQAYKTIGGNPWNCRHCH</sequence>
<dbReference type="EnsemblMetazoa" id="G33930.1">
    <property type="protein sequence ID" value="G33930.1:cds"/>
    <property type="gene ID" value="G33930"/>
</dbReference>
<dbReference type="InterPro" id="IPR019787">
    <property type="entry name" value="Znf_PHD-finger"/>
</dbReference>
<dbReference type="SMART" id="SM00249">
    <property type="entry name" value="PHD"/>
    <property type="match status" value="1"/>
</dbReference>
<reference evidence="6" key="1">
    <citation type="submission" date="2022-08" db="UniProtKB">
        <authorList>
            <consortium name="EnsemblMetazoa"/>
        </authorList>
    </citation>
    <scope>IDENTIFICATION</scope>
    <source>
        <strain evidence="6">05x7-T-G4-1.051#20</strain>
    </source>
</reference>
<dbReference type="PROSITE" id="PS01359">
    <property type="entry name" value="ZF_PHD_1"/>
    <property type="match status" value="1"/>
</dbReference>
<dbReference type="Proteomes" id="UP000005408">
    <property type="component" value="Unassembled WGS sequence"/>
</dbReference>
<accession>A0A8W8MKP5</accession>
<dbReference type="InterPro" id="IPR013083">
    <property type="entry name" value="Znf_RING/FYVE/PHD"/>
</dbReference>
<keyword evidence="7" id="KW-1185">Reference proteome</keyword>
<dbReference type="InterPro" id="IPR001965">
    <property type="entry name" value="Znf_PHD"/>
</dbReference>
<organism evidence="6 7">
    <name type="scientific">Magallana gigas</name>
    <name type="common">Pacific oyster</name>
    <name type="synonym">Crassostrea gigas</name>
    <dbReference type="NCBI Taxonomy" id="29159"/>
    <lineage>
        <taxon>Eukaryota</taxon>
        <taxon>Metazoa</taxon>
        <taxon>Spiralia</taxon>
        <taxon>Lophotrochozoa</taxon>
        <taxon>Mollusca</taxon>
        <taxon>Bivalvia</taxon>
        <taxon>Autobranchia</taxon>
        <taxon>Pteriomorphia</taxon>
        <taxon>Ostreida</taxon>
        <taxon>Ostreoidea</taxon>
        <taxon>Ostreidae</taxon>
        <taxon>Magallana</taxon>
    </lineage>
</organism>
<name>A0A8W8MKP5_MAGGI</name>
<keyword evidence="1" id="KW-0479">Metal-binding</keyword>
<proteinExistence type="predicted"/>
<dbReference type="InterPro" id="IPR011011">
    <property type="entry name" value="Znf_FYVE_PHD"/>
</dbReference>
<evidence type="ECO:0000256" key="3">
    <source>
        <dbReference type="ARBA" id="ARBA00022833"/>
    </source>
</evidence>
<evidence type="ECO:0000259" key="5">
    <source>
        <dbReference type="PROSITE" id="PS50016"/>
    </source>
</evidence>
<evidence type="ECO:0000313" key="6">
    <source>
        <dbReference type="EnsemblMetazoa" id="G33930.1:cds"/>
    </source>
</evidence>
<evidence type="ECO:0000313" key="7">
    <source>
        <dbReference type="Proteomes" id="UP000005408"/>
    </source>
</evidence>
<evidence type="ECO:0000256" key="4">
    <source>
        <dbReference type="PROSITE-ProRule" id="PRU00146"/>
    </source>
</evidence>
<dbReference type="CDD" id="cd15517">
    <property type="entry name" value="PHD_TCF19_like"/>
    <property type="match status" value="1"/>
</dbReference>
<dbReference type="PROSITE" id="PS50016">
    <property type="entry name" value="ZF_PHD_2"/>
    <property type="match status" value="1"/>
</dbReference>
<feature type="domain" description="PHD-type" evidence="5">
    <location>
        <begin position="186"/>
        <end position="238"/>
    </location>
</feature>
<dbReference type="Gene3D" id="3.30.40.10">
    <property type="entry name" value="Zinc/RING finger domain, C3HC4 (zinc finger)"/>
    <property type="match status" value="1"/>
</dbReference>